<dbReference type="InterPro" id="IPR038461">
    <property type="entry name" value="Schlafen_AlbA_2_dom_sf"/>
</dbReference>
<evidence type="ECO:0000313" key="3">
    <source>
        <dbReference type="Proteomes" id="UP000246050"/>
    </source>
</evidence>
<feature type="domain" description="Schlafen AlbA-2" evidence="1">
    <location>
        <begin position="16"/>
        <end position="157"/>
    </location>
</feature>
<name>A0A317DKE7_9ACTN</name>
<sequence>MLTEEKLRSLLAEGCEQSCLDFKTMCDLSHTYDVVALVKDIAAMLGNDQGGYIIIGAADDGTPVTGLTRRHLELFDESRLRVKIAKYITEPLEFGVARHTIDGCPMVLLYVAASPRGFHIFTRNGEYEIDDPQAKGGKRKGFEFRRGEVYVRRGTSSVVWEPADRERLIAAIVERQKEQWRAEYRDEMTALINVRLAAHNLQQLPAAAMTWRLDAGAFDELALELMRRHDDIPLRRALLQAIIDAAEIPSSDLAELGTLLNRMTSIAALALTYRQDHWFTEAVTALVRIYESPAPTADQLSALQRRLLIAAHAYALGAQAVRAKDWTAVRTLADRKPQGPEFDYYRNWLRHAILHASRANLLDQPNVDIIGRAHNVIRESPALHTDAPSDSDRLLDSLCRFDALTGIVFLTDPDGSGSPSYHPNFARYRHHRTEPIFVALVGDPVMRQQLVGGNDQRFADAMITIDAMARQAGFRYDGWEGFAYTNNPAVMTYLAQHATNP</sequence>
<evidence type="ECO:0000313" key="2">
    <source>
        <dbReference type="EMBL" id="PWR14862.1"/>
    </source>
</evidence>
<accession>A0A317DKE7</accession>
<proteinExistence type="predicted"/>
<gene>
    <name evidence="2" type="ORF">DKT69_14010</name>
</gene>
<reference evidence="2 3" key="1">
    <citation type="submission" date="2018-05" db="EMBL/GenBank/DDBJ databases">
        <title>Micromonosporas from Atacama Desert.</title>
        <authorList>
            <person name="Carro L."/>
            <person name="Golinska P."/>
            <person name="Klenk H.-P."/>
            <person name="Goodfellow M."/>
        </authorList>
    </citation>
    <scope>NUCLEOTIDE SEQUENCE [LARGE SCALE GENOMIC DNA]</scope>
    <source>
        <strain evidence="2 3">4G51</strain>
    </source>
</reference>
<dbReference type="EMBL" id="QGKS01000211">
    <property type="protein sequence ID" value="PWR14862.1"/>
    <property type="molecule type" value="Genomic_DNA"/>
</dbReference>
<protein>
    <recommendedName>
        <fullName evidence="1">Schlafen AlbA-2 domain-containing protein</fullName>
    </recommendedName>
</protein>
<organism evidence="2 3">
    <name type="scientific">Micromonospora sicca</name>
    <dbReference type="NCBI Taxonomy" id="2202420"/>
    <lineage>
        <taxon>Bacteria</taxon>
        <taxon>Bacillati</taxon>
        <taxon>Actinomycetota</taxon>
        <taxon>Actinomycetes</taxon>
        <taxon>Micromonosporales</taxon>
        <taxon>Micromonosporaceae</taxon>
        <taxon>Micromonospora</taxon>
    </lineage>
</organism>
<dbReference type="Pfam" id="PF04326">
    <property type="entry name" value="SLFN_AlbA_2"/>
    <property type="match status" value="1"/>
</dbReference>
<comment type="caution">
    <text evidence="2">The sequence shown here is derived from an EMBL/GenBank/DDBJ whole genome shotgun (WGS) entry which is preliminary data.</text>
</comment>
<evidence type="ECO:0000259" key="1">
    <source>
        <dbReference type="Pfam" id="PF04326"/>
    </source>
</evidence>
<dbReference type="AlphaFoldDB" id="A0A317DKE7"/>
<dbReference type="Proteomes" id="UP000246050">
    <property type="component" value="Unassembled WGS sequence"/>
</dbReference>
<dbReference type="Gene3D" id="3.30.950.30">
    <property type="entry name" value="Schlafen, AAA domain"/>
    <property type="match status" value="1"/>
</dbReference>
<dbReference type="InterPro" id="IPR007421">
    <property type="entry name" value="Schlafen_AlbA_2_dom"/>
</dbReference>